<keyword evidence="2" id="KW-1185">Reference proteome</keyword>
<dbReference type="EMBL" id="RKLY01000016">
    <property type="protein sequence ID" value="TGD22966.1"/>
    <property type="molecule type" value="Genomic_DNA"/>
</dbReference>
<name>A0A4Z0JIV9_9LACO</name>
<sequence length="114" mass="12930">MKLVLRNLNKNRTEIGIIIANKSSLGETNQFTIKLENLKQVPNKGDFYLISFRGAAGIKRGFYRFRSNNIPDENNLLNLSIEDNRELKHKLDKVSVGTKVRIKGPFNASLKEVG</sequence>
<organism evidence="1 2">
    <name type="scientific">Companilactobacillus suantsaicola</name>
    <dbReference type="NCBI Taxonomy" id="2487723"/>
    <lineage>
        <taxon>Bacteria</taxon>
        <taxon>Bacillati</taxon>
        <taxon>Bacillota</taxon>
        <taxon>Bacilli</taxon>
        <taxon>Lactobacillales</taxon>
        <taxon>Lactobacillaceae</taxon>
        <taxon>Companilactobacillus</taxon>
    </lineage>
</organism>
<proteinExistence type="predicted"/>
<comment type="caution">
    <text evidence="1">The sequence shown here is derived from an EMBL/GenBank/DDBJ whole genome shotgun (WGS) entry which is preliminary data.</text>
</comment>
<reference evidence="1 2" key="1">
    <citation type="submission" date="2018-10" db="EMBL/GenBank/DDBJ databases">
        <title>Lactobacillus sp. R7 and Lactobacillus sp. R19 isolated from fermented mustard green product of Taiwan.</title>
        <authorList>
            <person name="Lin S.-T."/>
        </authorList>
    </citation>
    <scope>NUCLEOTIDE SEQUENCE [LARGE SCALE GENOMIC DNA]</scope>
    <source>
        <strain evidence="1 2">BCRC 81127</strain>
    </source>
</reference>
<dbReference type="AlphaFoldDB" id="A0A4Z0JIV9"/>
<evidence type="ECO:0000313" key="1">
    <source>
        <dbReference type="EMBL" id="TGD22966.1"/>
    </source>
</evidence>
<evidence type="ECO:0000313" key="2">
    <source>
        <dbReference type="Proteomes" id="UP000298021"/>
    </source>
</evidence>
<dbReference type="OrthoDB" id="9801223at2"/>
<gene>
    <name evidence="1" type="ORF">EGT49_07185</name>
</gene>
<dbReference type="RefSeq" id="WP_135372912.1">
    <property type="nucleotide sequence ID" value="NZ_RKLY01000016.1"/>
</dbReference>
<protein>
    <submittedName>
        <fullName evidence="1">Uncharacterized protein</fullName>
    </submittedName>
</protein>
<accession>A0A4Z0JIV9</accession>
<dbReference type="Proteomes" id="UP000298021">
    <property type="component" value="Unassembled WGS sequence"/>
</dbReference>